<keyword evidence="3" id="KW-0949">S-adenosyl-L-methionine</keyword>
<dbReference type="GO" id="GO:0032259">
    <property type="term" value="P:methylation"/>
    <property type="evidence" value="ECO:0007669"/>
    <property type="project" value="UniProtKB-KW"/>
</dbReference>
<evidence type="ECO:0000256" key="4">
    <source>
        <dbReference type="SAM" id="MobiDB-lite"/>
    </source>
</evidence>
<dbReference type="InterPro" id="IPR029063">
    <property type="entry name" value="SAM-dependent_MTases_sf"/>
</dbReference>
<accession>A0A849AP35</accession>
<evidence type="ECO:0000259" key="5">
    <source>
        <dbReference type="Pfam" id="PF13649"/>
    </source>
</evidence>
<dbReference type="InterPro" id="IPR041698">
    <property type="entry name" value="Methyltransf_25"/>
</dbReference>
<reference evidence="6 7" key="1">
    <citation type="submission" date="2020-05" db="EMBL/GenBank/DDBJ databases">
        <title>Flexivirga sp. ID2601S isolated from air conditioner.</title>
        <authorList>
            <person name="Kim D.H."/>
        </authorList>
    </citation>
    <scope>NUCLEOTIDE SEQUENCE [LARGE SCALE GENOMIC DNA]</scope>
    <source>
        <strain evidence="6 7">ID2601S</strain>
    </source>
</reference>
<dbReference type="Gene3D" id="3.40.50.150">
    <property type="entry name" value="Vaccinia Virus protein VP39"/>
    <property type="match status" value="1"/>
</dbReference>
<organism evidence="6 7">
    <name type="scientific">Flexivirga aerilata</name>
    <dbReference type="NCBI Taxonomy" id="1656889"/>
    <lineage>
        <taxon>Bacteria</taxon>
        <taxon>Bacillati</taxon>
        <taxon>Actinomycetota</taxon>
        <taxon>Actinomycetes</taxon>
        <taxon>Micrococcales</taxon>
        <taxon>Dermacoccaceae</taxon>
        <taxon>Flexivirga</taxon>
    </lineage>
</organism>
<gene>
    <name evidence="6" type="ORF">HJ588_18565</name>
</gene>
<sequence length="335" mass="35706">MRPPDAGFADPRLARWYDFWDPDRSDLDVYAAIVAELGARRVVDIGCGTGTFAVRLAAAGVEVVGVDPAGASLDLARAKPHADRVIWLHGDATVLHGRDVAADLAVMTGNVAQVFVDDADWALTLDAVHDALAPGGWLVLETRRPEARAWEEWDGQSSAGTLPNGSAYSSCMRVTAVELPLVTFEGCTVIDGEHLRSESTLRFRTRDEVEADLARHGFEVEQVRDAPDRPGKELVFVARRAGLDTGSPYSTGVGRLALGGSPYSTGMGRARPTRPAWDGLALLDQHGTGSPYSTSMPADSLYSTGVEPPVGASLMSAATSRRSGSPRRPHSASYP</sequence>
<evidence type="ECO:0000313" key="6">
    <source>
        <dbReference type="EMBL" id="NNG41266.1"/>
    </source>
</evidence>
<dbReference type="CDD" id="cd02440">
    <property type="entry name" value="AdoMet_MTases"/>
    <property type="match status" value="1"/>
</dbReference>
<keyword evidence="7" id="KW-1185">Reference proteome</keyword>
<name>A0A849AP35_9MICO</name>
<evidence type="ECO:0000256" key="1">
    <source>
        <dbReference type="ARBA" id="ARBA00022603"/>
    </source>
</evidence>
<dbReference type="Proteomes" id="UP000557772">
    <property type="component" value="Unassembled WGS sequence"/>
</dbReference>
<keyword evidence="1 6" id="KW-0489">Methyltransferase</keyword>
<feature type="region of interest" description="Disordered" evidence="4">
    <location>
        <begin position="288"/>
        <end position="335"/>
    </location>
</feature>
<dbReference type="AlphaFoldDB" id="A0A849AP35"/>
<evidence type="ECO:0000313" key="7">
    <source>
        <dbReference type="Proteomes" id="UP000557772"/>
    </source>
</evidence>
<proteinExistence type="predicted"/>
<dbReference type="Pfam" id="PF13649">
    <property type="entry name" value="Methyltransf_25"/>
    <property type="match status" value="1"/>
</dbReference>
<dbReference type="EMBL" id="JABENB010000003">
    <property type="protein sequence ID" value="NNG41266.1"/>
    <property type="molecule type" value="Genomic_DNA"/>
</dbReference>
<protein>
    <submittedName>
        <fullName evidence="6">Class I SAM-dependent methyltransferase</fullName>
    </submittedName>
</protein>
<feature type="domain" description="Methyltransferase" evidence="5">
    <location>
        <begin position="42"/>
        <end position="136"/>
    </location>
</feature>
<evidence type="ECO:0000256" key="3">
    <source>
        <dbReference type="ARBA" id="ARBA00022691"/>
    </source>
</evidence>
<dbReference type="PANTHER" id="PTHR43464">
    <property type="entry name" value="METHYLTRANSFERASE"/>
    <property type="match status" value="1"/>
</dbReference>
<evidence type="ECO:0000256" key="2">
    <source>
        <dbReference type="ARBA" id="ARBA00022679"/>
    </source>
</evidence>
<feature type="compositionally biased region" description="Polar residues" evidence="4">
    <location>
        <begin position="288"/>
        <end position="303"/>
    </location>
</feature>
<comment type="caution">
    <text evidence="6">The sequence shown here is derived from an EMBL/GenBank/DDBJ whole genome shotgun (WGS) entry which is preliminary data.</text>
</comment>
<dbReference type="GO" id="GO:0008168">
    <property type="term" value="F:methyltransferase activity"/>
    <property type="evidence" value="ECO:0007669"/>
    <property type="project" value="UniProtKB-KW"/>
</dbReference>
<dbReference type="SUPFAM" id="SSF53335">
    <property type="entry name" value="S-adenosyl-L-methionine-dependent methyltransferases"/>
    <property type="match status" value="1"/>
</dbReference>
<dbReference type="RefSeq" id="WP_171158416.1">
    <property type="nucleotide sequence ID" value="NZ_JABENB010000003.1"/>
</dbReference>
<feature type="compositionally biased region" description="Basic residues" evidence="4">
    <location>
        <begin position="324"/>
        <end position="335"/>
    </location>
</feature>
<dbReference type="PANTHER" id="PTHR43464:SF19">
    <property type="entry name" value="UBIQUINONE BIOSYNTHESIS O-METHYLTRANSFERASE, MITOCHONDRIAL"/>
    <property type="match status" value="1"/>
</dbReference>
<keyword evidence="2 6" id="KW-0808">Transferase</keyword>